<dbReference type="GO" id="GO:0005524">
    <property type="term" value="F:ATP binding"/>
    <property type="evidence" value="ECO:0007669"/>
    <property type="project" value="UniProtKB-KW"/>
</dbReference>
<accession>A0AAD7U7K4</accession>
<feature type="domain" description="Phosphofructokinase" evidence="11">
    <location>
        <begin position="109"/>
        <end position="399"/>
    </location>
</feature>
<evidence type="ECO:0000313" key="12">
    <source>
        <dbReference type="EMBL" id="KAJ8599696.1"/>
    </source>
</evidence>
<comment type="cofactor">
    <cofactor evidence="1">
        <name>Mg(2+)</name>
        <dbReference type="ChEBI" id="CHEBI:18420"/>
    </cofactor>
</comment>
<evidence type="ECO:0000256" key="3">
    <source>
        <dbReference type="ARBA" id="ARBA00022723"/>
    </source>
</evidence>
<keyword evidence="5" id="KW-0418">Kinase</keyword>
<feature type="chain" id="PRO_5042154958" description="Phosphofructokinase domain-containing protein" evidence="10">
    <location>
        <begin position="21"/>
        <end position="474"/>
    </location>
</feature>
<evidence type="ECO:0000256" key="6">
    <source>
        <dbReference type="ARBA" id="ARBA00022840"/>
    </source>
</evidence>
<dbReference type="GO" id="GO:0003872">
    <property type="term" value="F:6-phosphofructokinase activity"/>
    <property type="evidence" value="ECO:0007669"/>
    <property type="project" value="UniProtKB-EC"/>
</dbReference>
<keyword evidence="13" id="KW-1185">Reference proteome</keyword>
<dbReference type="Gene3D" id="3.40.50.450">
    <property type="match status" value="1"/>
</dbReference>
<dbReference type="PANTHER" id="PTHR45770">
    <property type="entry name" value="ATP-DEPENDENT 6-PHOSPHOFRUCTOKINASE 1"/>
    <property type="match status" value="1"/>
</dbReference>
<evidence type="ECO:0000256" key="8">
    <source>
        <dbReference type="ARBA" id="ARBA00023152"/>
    </source>
</evidence>
<dbReference type="Gene3D" id="3.40.50.460">
    <property type="entry name" value="Phosphofructokinase domain"/>
    <property type="match status" value="1"/>
</dbReference>
<keyword evidence="3" id="KW-0479">Metal-binding</keyword>
<keyword evidence="8" id="KW-0324">Glycolysis</keyword>
<dbReference type="InterPro" id="IPR012004">
    <property type="entry name" value="PyroP-dep_PFK_TP0108"/>
</dbReference>
<proteinExistence type="predicted"/>
<dbReference type="InterPro" id="IPR035966">
    <property type="entry name" value="PKF_sf"/>
</dbReference>
<dbReference type="InterPro" id="IPR022953">
    <property type="entry name" value="ATP_PFK"/>
</dbReference>
<dbReference type="GO" id="GO:0005737">
    <property type="term" value="C:cytoplasm"/>
    <property type="evidence" value="ECO:0007669"/>
    <property type="project" value="UniProtKB-ARBA"/>
</dbReference>
<evidence type="ECO:0000256" key="4">
    <source>
        <dbReference type="ARBA" id="ARBA00022741"/>
    </source>
</evidence>
<dbReference type="InterPro" id="IPR000023">
    <property type="entry name" value="Phosphofructokinase_dom"/>
</dbReference>
<evidence type="ECO:0000256" key="5">
    <source>
        <dbReference type="ARBA" id="ARBA00022777"/>
    </source>
</evidence>
<evidence type="ECO:0000259" key="11">
    <source>
        <dbReference type="Pfam" id="PF00365"/>
    </source>
</evidence>
<keyword evidence="2" id="KW-0808">Transferase</keyword>
<gene>
    <name evidence="12" type="ORF">CTAYLR_004761</name>
</gene>
<reference evidence="12" key="1">
    <citation type="submission" date="2023-01" db="EMBL/GenBank/DDBJ databases">
        <title>Metagenome sequencing of chrysophaentin producing Chrysophaeum taylorii.</title>
        <authorList>
            <person name="Davison J."/>
            <person name="Bewley C."/>
        </authorList>
    </citation>
    <scope>NUCLEOTIDE SEQUENCE</scope>
    <source>
        <strain evidence="12">NIES-1699</strain>
    </source>
</reference>
<dbReference type="PIRSF" id="PIRSF000534">
    <property type="entry name" value="PPi_PFK_TP0108"/>
    <property type="match status" value="1"/>
</dbReference>
<protein>
    <recommendedName>
        <fullName evidence="11">Phosphofructokinase domain-containing protein</fullName>
    </recommendedName>
</protein>
<dbReference type="GO" id="GO:0046872">
    <property type="term" value="F:metal ion binding"/>
    <property type="evidence" value="ECO:0007669"/>
    <property type="project" value="UniProtKB-KW"/>
</dbReference>
<comment type="catalytic activity">
    <reaction evidence="9">
        <text>beta-D-fructose 6-phosphate + ATP = beta-D-fructose 1,6-bisphosphate + ADP + H(+)</text>
        <dbReference type="Rhea" id="RHEA:16109"/>
        <dbReference type="ChEBI" id="CHEBI:15378"/>
        <dbReference type="ChEBI" id="CHEBI:30616"/>
        <dbReference type="ChEBI" id="CHEBI:32966"/>
        <dbReference type="ChEBI" id="CHEBI:57634"/>
        <dbReference type="ChEBI" id="CHEBI:456216"/>
        <dbReference type="EC" id="2.7.1.11"/>
    </reaction>
</comment>
<comment type="caution">
    <text evidence="12">The sequence shown here is derived from an EMBL/GenBank/DDBJ whole genome shotgun (WGS) entry which is preliminary data.</text>
</comment>
<feature type="signal peptide" evidence="10">
    <location>
        <begin position="1"/>
        <end position="20"/>
    </location>
</feature>
<evidence type="ECO:0000256" key="7">
    <source>
        <dbReference type="ARBA" id="ARBA00022842"/>
    </source>
</evidence>
<dbReference type="PRINTS" id="PR00476">
    <property type="entry name" value="PHFRCTKINASE"/>
</dbReference>
<evidence type="ECO:0000313" key="13">
    <source>
        <dbReference type="Proteomes" id="UP001230188"/>
    </source>
</evidence>
<keyword evidence="6" id="KW-0067">ATP-binding</keyword>
<evidence type="ECO:0000256" key="1">
    <source>
        <dbReference type="ARBA" id="ARBA00001946"/>
    </source>
</evidence>
<dbReference type="Pfam" id="PF00365">
    <property type="entry name" value="PFK"/>
    <property type="match status" value="1"/>
</dbReference>
<keyword evidence="7" id="KW-0460">Magnesium</keyword>
<evidence type="ECO:0000256" key="9">
    <source>
        <dbReference type="ARBA" id="ARBA00048070"/>
    </source>
</evidence>
<dbReference type="InterPro" id="IPR050929">
    <property type="entry name" value="PFKA"/>
</dbReference>
<name>A0AAD7U7K4_9STRA</name>
<dbReference type="SUPFAM" id="SSF53784">
    <property type="entry name" value="Phosphofructokinase"/>
    <property type="match status" value="1"/>
</dbReference>
<dbReference type="AlphaFoldDB" id="A0AAD7U7K4"/>
<organism evidence="12 13">
    <name type="scientific">Chrysophaeum taylorii</name>
    <dbReference type="NCBI Taxonomy" id="2483200"/>
    <lineage>
        <taxon>Eukaryota</taxon>
        <taxon>Sar</taxon>
        <taxon>Stramenopiles</taxon>
        <taxon>Ochrophyta</taxon>
        <taxon>Pelagophyceae</taxon>
        <taxon>Pelagomonadales</taxon>
        <taxon>Pelagomonadaceae</taxon>
        <taxon>Chrysophaeum</taxon>
    </lineage>
</organism>
<dbReference type="Proteomes" id="UP001230188">
    <property type="component" value="Unassembled WGS sequence"/>
</dbReference>
<sequence>MGWRSRRRCGLIVALYRSSALVIPRGRPAVLGPPPLRATTASESLDVVRPRCVVTDVVSVANPARGPYVEDDEVVLAKAAVHLGARERVVAYVRAGPRSRVSLDASATCAIVTCGGLCPGLNAVVQEVARCLWTQYGVRRVLGVEGGYAGLVAGRLRLLEPRELRGVYEKGGTILGTSRGRRDPGEMVRVLEAHGVDALFVVGGDGTIRGARAICDALPATSAIRVVAVPKTIDNDIPLIDRSFGFLTAVAKAKEAIDTAVIEARAFPRGVGVVRLMGRNAGFLAAHAALAAPGDVDAVLLPEKGFALDPLLDYLGDRLAQNDAAVVVVAEGVNARLRADERAISDVGLWLCDKLRDRFKGADAVALKYIDPSYAVRACASNAADTILCSRLATNAVHAAAAGFTDCAVGTINAKFALLPLSDLASRASILAVTGRLYADLVRSTGQPEFSDGDLLCDDADLETPSGGCFVTYD</sequence>
<keyword evidence="10" id="KW-0732">Signal</keyword>
<evidence type="ECO:0000256" key="2">
    <source>
        <dbReference type="ARBA" id="ARBA00022679"/>
    </source>
</evidence>
<dbReference type="GO" id="GO:0006002">
    <property type="term" value="P:fructose 6-phosphate metabolic process"/>
    <property type="evidence" value="ECO:0007669"/>
    <property type="project" value="InterPro"/>
</dbReference>
<keyword evidence="4" id="KW-0547">Nucleotide-binding</keyword>
<dbReference type="EMBL" id="JAQMWT010000548">
    <property type="protein sequence ID" value="KAJ8599696.1"/>
    <property type="molecule type" value="Genomic_DNA"/>
</dbReference>
<evidence type="ECO:0000256" key="10">
    <source>
        <dbReference type="SAM" id="SignalP"/>
    </source>
</evidence>